<proteinExistence type="predicted"/>
<dbReference type="AntiFam" id="ANF00013">
    <property type="entry name" value="tRNA translation"/>
</dbReference>
<protein>
    <submittedName>
        <fullName evidence="1">Uncharacterized protein</fullName>
    </submittedName>
</protein>
<dbReference type="EMBL" id="FLUB01000013">
    <property type="protein sequence ID" value="SBV62290.1"/>
    <property type="molecule type" value="Genomic_DNA"/>
</dbReference>
<organism evidence="1">
    <name type="scientific">uncultured Citrobacter sp</name>
    <dbReference type="NCBI Taxonomy" id="200446"/>
    <lineage>
        <taxon>Bacteria</taxon>
        <taxon>Pseudomonadati</taxon>
        <taxon>Pseudomonadota</taxon>
        <taxon>Gammaproteobacteria</taxon>
        <taxon>Enterobacterales</taxon>
        <taxon>Enterobacteriaceae</taxon>
        <taxon>Citrobacter</taxon>
        <taxon>environmental samples</taxon>
    </lineage>
</organism>
<name>A0A212I6P0_9ENTR</name>
<evidence type="ECO:0000313" key="1">
    <source>
        <dbReference type="EMBL" id="SBV62290.1"/>
    </source>
</evidence>
<sequence>MHGMQEVSGSIPLSSTKFYPNEFGIYVKASWGYSSAGRALAWHARGQRFDPA</sequence>
<gene>
    <name evidence="1" type="ORF">KM92CIT3_200044</name>
</gene>
<reference evidence="1" key="1">
    <citation type="submission" date="2016-04" db="EMBL/GenBank/DDBJ databases">
        <authorList>
            <person name="Evans L.H."/>
            <person name="Alamgir A."/>
            <person name="Owens N."/>
            <person name="Weber N.D."/>
            <person name="Virtaneva K."/>
            <person name="Barbian K."/>
            <person name="Babar A."/>
            <person name="Rosenke K."/>
        </authorList>
    </citation>
    <scope>NUCLEOTIDE SEQUENCE</scope>
    <source>
        <strain evidence="1">92-3</strain>
    </source>
</reference>
<accession>A0A212I6P0</accession>
<dbReference type="AlphaFoldDB" id="A0A212I6P0"/>